<dbReference type="InterPro" id="IPR015421">
    <property type="entry name" value="PyrdxlP-dep_Trfase_major"/>
</dbReference>
<dbReference type="FunFam" id="3.90.1150.10:FF:000063">
    <property type="entry name" value="Probable cystathionine gamma-synthase"/>
    <property type="match status" value="1"/>
</dbReference>
<dbReference type="PANTHER" id="PTHR42699">
    <property type="match status" value="1"/>
</dbReference>
<evidence type="ECO:0000256" key="7">
    <source>
        <dbReference type="ARBA" id="ARBA00058439"/>
    </source>
</evidence>
<sequence length="590" mass="65056">MPAIPTETGLPIPGNTPHAISVTLPTWAANVGYEEGADWVVSKMQCGYPRFFIAKNIAKLAERCVTRFGKPGEAAMLFPSMACAERCRLFILDKCSEAKVRVAELHDLSPALRHAGGSSLCVVLYEASLFPLAKQYWQHTGEGISSRQADYYLRQVDQAQPKDTVEFKKGGSNRHYSRQPSTDKSITRHSSSAAAGDAETLNRDQLTYLEERYGRNLNLQSVEQAKLAVRRRIAGSLTLTDSPEVALEAKEESPAHQRVGVDDVYLFPTGMTSIFHAHQLALSALPDGSQRKSACFGFPYTDTLKILEKWGPGAHFFGRGDAQDLVKLEAMLAGGERLLALFCECPSNPLLRTPPLKKLRELADQYGFLIVIDETIGNFINVRVCQYADIIVSSLTKVFSGDSNVMGGSFILSAKALFYKQLKDQLTKTYEDNLWVEDAVTLERNSRDFISRIERINQNAEALCELVLKQDIKALHYPKYGETSANYEAIKAPDGGYGGLLSITFDSVEEAAVFYDALHTCKGPSLGTNFTLSSPYTLLAHFTELPWAETWGVDQALVRVSVGLEPTGTLLETFETAFKALTAFKQSSVA</sequence>
<evidence type="ECO:0000313" key="14">
    <source>
        <dbReference type="EMBL" id="ORY83690.1"/>
    </source>
</evidence>
<dbReference type="Gene3D" id="3.40.640.10">
    <property type="entry name" value="Type I PLP-dependent aspartate aminotransferase-like (Major domain)"/>
    <property type="match status" value="1"/>
</dbReference>
<feature type="compositionally biased region" description="Polar residues" evidence="13">
    <location>
        <begin position="178"/>
        <end position="193"/>
    </location>
</feature>
<evidence type="ECO:0000256" key="4">
    <source>
        <dbReference type="ARBA" id="ARBA00022898"/>
    </source>
</evidence>
<evidence type="ECO:0000313" key="15">
    <source>
        <dbReference type="Proteomes" id="UP000193685"/>
    </source>
</evidence>
<proteinExistence type="inferred from homology"/>
<evidence type="ECO:0000256" key="6">
    <source>
        <dbReference type="ARBA" id="ARBA00051441"/>
    </source>
</evidence>
<evidence type="ECO:0000256" key="8">
    <source>
        <dbReference type="ARBA" id="ARBA00060510"/>
    </source>
</evidence>
<dbReference type="InterPro" id="IPR051750">
    <property type="entry name" value="Trans-sulfuration_enzymes"/>
</dbReference>
<evidence type="ECO:0000256" key="12">
    <source>
        <dbReference type="RuleBase" id="RU362118"/>
    </source>
</evidence>
<keyword evidence="15" id="KW-1185">Reference proteome</keyword>
<organism evidence="14 15">
    <name type="scientific">Protomyces lactucae-debilis</name>
    <dbReference type="NCBI Taxonomy" id="2754530"/>
    <lineage>
        <taxon>Eukaryota</taxon>
        <taxon>Fungi</taxon>
        <taxon>Dikarya</taxon>
        <taxon>Ascomycota</taxon>
        <taxon>Taphrinomycotina</taxon>
        <taxon>Taphrinomycetes</taxon>
        <taxon>Taphrinales</taxon>
        <taxon>Protomycetaceae</taxon>
        <taxon>Protomyces</taxon>
    </lineage>
</organism>
<protein>
    <recommendedName>
        <fullName evidence="10">cystathionine gamma-synthase</fullName>
        <ecNumber evidence="10">2.5.1.48</ecNumber>
    </recommendedName>
    <alternativeName>
        <fullName evidence="11">O-succinylhomoserine (thiol)-lyase</fullName>
    </alternativeName>
</protein>
<keyword evidence="3" id="KW-0808">Transferase</keyword>
<evidence type="ECO:0000256" key="11">
    <source>
        <dbReference type="ARBA" id="ARBA00083849"/>
    </source>
</evidence>
<comment type="pathway">
    <text evidence="8">Amino-acid biosynthesis; L-methionine biosynthesis via de novo pathway; L-cystathionine from O-succinyl-L-homoserine: step 1/1.</text>
</comment>
<dbReference type="Gene3D" id="3.90.1150.10">
    <property type="entry name" value="Aspartate Aminotransferase, domain 1"/>
    <property type="match status" value="1"/>
</dbReference>
<dbReference type="Proteomes" id="UP000193685">
    <property type="component" value="Unassembled WGS sequence"/>
</dbReference>
<dbReference type="GeneID" id="63783391"/>
<dbReference type="STRING" id="56484.A0A1Y2FIB0"/>
<evidence type="ECO:0000256" key="3">
    <source>
        <dbReference type="ARBA" id="ARBA00022679"/>
    </source>
</evidence>
<dbReference type="OrthoDB" id="10047078at2759"/>
<comment type="function">
    <text evidence="7">Catalyzes the formation of L-cystathionine from O-succinyl-L-homoserine (OSHS) and L-cysteine, via a gamma-replacement reaction. In the absence of thiol, catalyzes gamma-elimination to form 2-oxobutanoate, succinate and ammonia.</text>
</comment>
<evidence type="ECO:0000256" key="13">
    <source>
        <dbReference type="SAM" id="MobiDB-lite"/>
    </source>
</evidence>
<name>A0A1Y2FIB0_PROLT</name>
<keyword evidence="2" id="KW-0028">Amino-acid biosynthesis</keyword>
<evidence type="ECO:0000256" key="10">
    <source>
        <dbReference type="ARBA" id="ARBA00066530"/>
    </source>
</evidence>
<dbReference type="GO" id="GO:0030170">
    <property type="term" value="F:pyridoxal phosphate binding"/>
    <property type="evidence" value="ECO:0007669"/>
    <property type="project" value="InterPro"/>
</dbReference>
<comment type="cofactor">
    <cofactor evidence="1 12">
        <name>pyridoxal 5'-phosphate</name>
        <dbReference type="ChEBI" id="CHEBI:597326"/>
    </cofactor>
</comment>
<dbReference type="AlphaFoldDB" id="A0A1Y2FIB0"/>
<dbReference type="PANTHER" id="PTHR42699:SF1">
    <property type="entry name" value="CYSTATHIONINE GAMMA-SYNTHASE-RELATED"/>
    <property type="match status" value="1"/>
</dbReference>
<dbReference type="EC" id="2.5.1.48" evidence="10"/>
<reference evidence="14 15" key="1">
    <citation type="submission" date="2016-07" db="EMBL/GenBank/DDBJ databases">
        <title>Pervasive Adenine N6-methylation of Active Genes in Fungi.</title>
        <authorList>
            <consortium name="DOE Joint Genome Institute"/>
            <person name="Mondo S.J."/>
            <person name="Dannebaum R.O."/>
            <person name="Kuo R.C."/>
            <person name="Labutti K."/>
            <person name="Haridas S."/>
            <person name="Kuo A."/>
            <person name="Salamov A."/>
            <person name="Ahrendt S.R."/>
            <person name="Lipzen A."/>
            <person name="Sullivan W."/>
            <person name="Andreopoulos W.B."/>
            <person name="Clum A."/>
            <person name="Lindquist E."/>
            <person name="Daum C."/>
            <person name="Ramamoorthy G.K."/>
            <person name="Gryganskyi A."/>
            <person name="Culley D."/>
            <person name="Magnuson J.K."/>
            <person name="James T.Y."/>
            <person name="O'Malley M.A."/>
            <person name="Stajich J.E."/>
            <person name="Spatafora J.W."/>
            <person name="Visel A."/>
            <person name="Grigoriev I.V."/>
        </authorList>
    </citation>
    <scope>NUCLEOTIDE SEQUENCE [LARGE SCALE GENOMIC DNA]</scope>
    <source>
        <strain evidence="14 15">12-1054</strain>
    </source>
</reference>
<dbReference type="InterPro" id="IPR015424">
    <property type="entry name" value="PyrdxlP-dep_Trfase"/>
</dbReference>
<gene>
    <name evidence="14" type="ORF">BCR37DRAFT_276216</name>
</gene>
<dbReference type="FunFam" id="3.40.640.10:FF:000111">
    <property type="entry name" value="Cystathionine gamma-synthase"/>
    <property type="match status" value="1"/>
</dbReference>
<evidence type="ECO:0000256" key="1">
    <source>
        <dbReference type="ARBA" id="ARBA00001933"/>
    </source>
</evidence>
<keyword evidence="5" id="KW-0486">Methionine biosynthesis</keyword>
<feature type="region of interest" description="Disordered" evidence="13">
    <location>
        <begin position="163"/>
        <end position="198"/>
    </location>
</feature>
<comment type="caution">
    <text evidence="14">The sequence shown here is derived from an EMBL/GenBank/DDBJ whole genome shotgun (WGS) entry which is preliminary data.</text>
</comment>
<dbReference type="GO" id="GO:0019346">
    <property type="term" value="P:transsulfuration"/>
    <property type="evidence" value="ECO:0007669"/>
    <property type="project" value="InterPro"/>
</dbReference>
<dbReference type="InterPro" id="IPR000277">
    <property type="entry name" value="Cys/Met-Metab_PyrdxlP-dep_enz"/>
</dbReference>
<evidence type="ECO:0000256" key="2">
    <source>
        <dbReference type="ARBA" id="ARBA00022605"/>
    </source>
</evidence>
<evidence type="ECO:0000256" key="9">
    <source>
        <dbReference type="ARBA" id="ARBA00061376"/>
    </source>
</evidence>
<dbReference type="EMBL" id="MCFI01000007">
    <property type="protein sequence ID" value="ORY83690.1"/>
    <property type="molecule type" value="Genomic_DNA"/>
</dbReference>
<comment type="catalytic activity">
    <reaction evidence="6">
        <text>O-succinyl-L-homoserine + L-cysteine = L,L-cystathionine + succinate + H(+)</text>
        <dbReference type="Rhea" id="RHEA:20397"/>
        <dbReference type="ChEBI" id="CHEBI:15378"/>
        <dbReference type="ChEBI" id="CHEBI:30031"/>
        <dbReference type="ChEBI" id="CHEBI:35235"/>
        <dbReference type="ChEBI" id="CHEBI:57661"/>
        <dbReference type="ChEBI" id="CHEBI:58161"/>
        <dbReference type="EC" id="2.5.1.48"/>
    </reaction>
</comment>
<keyword evidence="4 12" id="KW-0663">Pyridoxal phosphate</keyword>
<comment type="similarity">
    <text evidence="9">Belongs to the trans-sulfuration enzymes family. MET7 subfamily.</text>
</comment>
<dbReference type="RefSeq" id="XP_040725985.1">
    <property type="nucleotide sequence ID" value="XM_040866792.1"/>
</dbReference>
<dbReference type="Pfam" id="PF01053">
    <property type="entry name" value="Cys_Met_Meta_PP"/>
    <property type="match status" value="1"/>
</dbReference>
<dbReference type="GO" id="GO:0003962">
    <property type="term" value="F:cystathionine gamma-synthase activity"/>
    <property type="evidence" value="ECO:0007669"/>
    <property type="project" value="UniProtKB-EC"/>
</dbReference>
<dbReference type="OMA" id="KVAKRCR"/>
<dbReference type="InterPro" id="IPR015422">
    <property type="entry name" value="PyrdxlP-dep_Trfase_small"/>
</dbReference>
<accession>A0A1Y2FIB0</accession>
<evidence type="ECO:0000256" key="5">
    <source>
        <dbReference type="ARBA" id="ARBA00023167"/>
    </source>
</evidence>
<dbReference type="GO" id="GO:0009086">
    <property type="term" value="P:methionine biosynthetic process"/>
    <property type="evidence" value="ECO:0007669"/>
    <property type="project" value="UniProtKB-KW"/>
</dbReference>
<dbReference type="SUPFAM" id="SSF53383">
    <property type="entry name" value="PLP-dependent transferases"/>
    <property type="match status" value="1"/>
</dbReference>